<dbReference type="HAMAP" id="MF_01815">
    <property type="entry name" value="FabH"/>
    <property type="match status" value="1"/>
</dbReference>
<sequence>MKYAQITGWGKCLPPANINNDEISTIVETNDEWITTRTGIKNRRVSHVSTAELATLAAKRALACAGIEGKELDLVLLATCTPSTMVANTASLVQKNLGAVGAAACDTNAACSGFLYALQLATAQIRAGLIKKAVVIAAERMTWYVNWAKRDSAVLFGDGAGAVVLEASDTPSGLLASKIGCDSEDRNILHIANYGTDQDKYIATGPSDLLFEGREIFKRAVKGMSEACDDVLSQANLQLDDINVLVPHQANLRIIQAIQQRLQIADDKVMVNIDQYGNTSAATIAIALCEAVEKGLITPNANIMSAAFGAGLTWAASYIKWGPRVTPLAECLEELPSCEKTGLELIAPAVAACQLVNTQD</sequence>
<evidence type="ECO:0000256" key="2">
    <source>
        <dbReference type="ARBA" id="ARBA00022490"/>
    </source>
</evidence>
<dbReference type="InterPro" id="IPR013751">
    <property type="entry name" value="ACP_syn_III_N"/>
</dbReference>
<keyword evidence="14" id="KW-1185">Reference proteome</keyword>
<dbReference type="RefSeq" id="WP_377128691.1">
    <property type="nucleotide sequence ID" value="NZ_JBHRSD010000047.1"/>
</dbReference>
<keyword evidence="5 10" id="KW-0276">Fatty acid metabolism</keyword>
<evidence type="ECO:0000313" key="14">
    <source>
        <dbReference type="Proteomes" id="UP001595453"/>
    </source>
</evidence>
<evidence type="ECO:0000256" key="4">
    <source>
        <dbReference type="ARBA" id="ARBA00022679"/>
    </source>
</evidence>
<evidence type="ECO:0000256" key="8">
    <source>
        <dbReference type="ARBA" id="ARBA00023268"/>
    </source>
</evidence>
<evidence type="ECO:0000256" key="1">
    <source>
        <dbReference type="ARBA" id="ARBA00008642"/>
    </source>
</evidence>
<protein>
    <recommendedName>
        <fullName evidence="10">Beta-ketoacyl-[acyl-carrier-protein] synthase III</fullName>
        <shortName evidence="10">Beta-ketoacyl-ACP synthase III</shortName>
        <shortName evidence="10">KAS III</shortName>
        <ecNumber evidence="10">2.3.1.180</ecNumber>
    </recommendedName>
    <alternativeName>
        <fullName evidence="10">3-oxoacyl-[acyl-carrier-protein] synthase 3</fullName>
    </alternativeName>
    <alternativeName>
        <fullName evidence="10">3-oxoacyl-[acyl-carrier-protein] synthase III</fullName>
    </alternativeName>
</protein>
<keyword evidence="9 10" id="KW-0012">Acyltransferase</keyword>
<feature type="domain" description="Beta-ketoacyl-[acyl-carrier-protein] synthase III C-terminal" evidence="11">
    <location>
        <begin position="232"/>
        <end position="321"/>
    </location>
</feature>
<keyword evidence="8 10" id="KW-0511">Multifunctional enzyme</keyword>
<proteinExistence type="inferred from homology"/>
<comment type="catalytic activity">
    <reaction evidence="10">
        <text>malonyl-[ACP] + acetyl-CoA + H(+) = 3-oxobutanoyl-[ACP] + CO2 + CoA</text>
        <dbReference type="Rhea" id="RHEA:12080"/>
        <dbReference type="Rhea" id="RHEA-COMP:9623"/>
        <dbReference type="Rhea" id="RHEA-COMP:9625"/>
        <dbReference type="ChEBI" id="CHEBI:15378"/>
        <dbReference type="ChEBI" id="CHEBI:16526"/>
        <dbReference type="ChEBI" id="CHEBI:57287"/>
        <dbReference type="ChEBI" id="CHEBI:57288"/>
        <dbReference type="ChEBI" id="CHEBI:78449"/>
        <dbReference type="ChEBI" id="CHEBI:78450"/>
        <dbReference type="EC" id="2.3.1.180"/>
    </reaction>
</comment>
<dbReference type="InterPro" id="IPR013747">
    <property type="entry name" value="ACP_syn_III_C"/>
</dbReference>
<evidence type="ECO:0000256" key="10">
    <source>
        <dbReference type="HAMAP-Rule" id="MF_01815"/>
    </source>
</evidence>
<dbReference type="NCBIfam" id="NF006829">
    <property type="entry name" value="PRK09352.1"/>
    <property type="match status" value="1"/>
</dbReference>
<comment type="similarity">
    <text evidence="1 10">Belongs to the thiolase-like superfamily. FabH family.</text>
</comment>
<evidence type="ECO:0000313" key="13">
    <source>
        <dbReference type="EMBL" id="MFC3034772.1"/>
    </source>
</evidence>
<evidence type="ECO:0000256" key="6">
    <source>
        <dbReference type="ARBA" id="ARBA00023098"/>
    </source>
</evidence>
<dbReference type="NCBIfam" id="TIGR00747">
    <property type="entry name" value="fabH"/>
    <property type="match status" value="1"/>
</dbReference>
<reference evidence="14" key="1">
    <citation type="journal article" date="2019" name="Int. J. Syst. Evol. Microbiol.">
        <title>The Global Catalogue of Microorganisms (GCM) 10K type strain sequencing project: providing services to taxonomists for standard genome sequencing and annotation.</title>
        <authorList>
            <consortium name="The Broad Institute Genomics Platform"/>
            <consortium name="The Broad Institute Genome Sequencing Center for Infectious Disease"/>
            <person name="Wu L."/>
            <person name="Ma J."/>
        </authorList>
    </citation>
    <scope>NUCLEOTIDE SEQUENCE [LARGE SCALE GENOMIC DNA]</scope>
    <source>
        <strain evidence="14">KCTC 42730</strain>
    </source>
</reference>
<comment type="subunit">
    <text evidence="10">Homodimer.</text>
</comment>
<name>A0ABV7CQA5_9GAMM</name>
<keyword evidence="6 10" id="KW-0443">Lipid metabolism</keyword>
<dbReference type="Proteomes" id="UP001595453">
    <property type="component" value="Unassembled WGS sequence"/>
</dbReference>
<evidence type="ECO:0000256" key="9">
    <source>
        <dbReference type="ARBA" id="ARBA00023315"/>
    </source>
</evidence>
<evidence type="ECO:0000256" key="7">
    <source>
        <dbReference type="ARBA" id="ARBA00023160"/>
    </source>
</evidence>
<evidence type="ECO:0000259" key="12">
    <source>
        <dbReference type="Pfam" id="PF08545"/>
    </source>
</evidence>
<evidence type="ECO:0000259" key="11">
    <source>
        <dbReference type="Pfam" id="PF08541"/>
    </source>
</evidence>
<feature type="domain" description="Beta-ketoacyl-[acyl-carrier-protein] synthase III N-terminal" evidence="12">
    <location>
        <begin position="106"/>
        <end position="182"/>
    </location>
</feature>
<dbReference type="Pfam" id="PF08545">
    <property type="entry name" value="ACP_syn_III"/>
    <property type="match status" value="1"/>
</dbReference>
<evidence type="ECO:0000256" key="3">
    <source>
        <dbReference type="ARBA" id="ARBA00022516"/>
    </source>
</evidence>
<evidence type="ECO:0000256" key="5">
    <source>
        <dbReference type="ARBA" id="ARBA00022832"/>
    </source>
</evidence>
<dbReference type="SUPFAM" id="SSF53901">
    <property type="entry name" value="Thiolase-like"/>
    <property type="match status" value="1"/>
</dbReference>
<dbReference type="PANTHER" id="PTHR43091">
    <property type="entry name" value="3-OXOACYL-[ACYL-CARRIER-PROTEIN] SYNTHASE"/>
    <property type="match status" value="1"/>
</dbReference>
<comment type="domain">
    <text evidence="10">The last Arg residue of the ACP-binding site is essential for the weak association between ACP/AcpP and FabH.</text>
</comment>
<dbReference type="InterPro" id="IPR016039">
    <property type="entry name" value="Thiolase-like"/>
</dbReference>
<comment type="pathway">
    <text evidence="10">Lipid metabolism; fatty acid biosynthesis.</text>
</comment>
<keyword evidence="7 10" id="KW-0275">Fatty acid biosynthesis</keyword>
<organism evidence="13 14">
    <name type="scientific">Pseudoalteromonas fenneropenaei</name>
    <dbReference type="NCBI Taxonomy" id="1737459"/>
    <lineage>
        <taxon>Bacteria</taxon>
        <taxon>Pseudomonadati</taxon>
        <taxon>Pseudomonadota</taxon>
        <taxon>Gammaproteobacteria</taxon>
        <taxon>Alteromonadales</taxon>
        <taxon>Pseudoalteromonadaceae</taxon>
        <taxon>Pseudoalteromonas</taxon>
    </lineage>
</organism>
<dbReference type="EC" id="2.3.1.180" evidence="10"/>
<dbReference type="Pfam" id="PF08541">
    <property type="entry name" value="ACP_syn_III_C"/>
    <property type="match status" value="1"/>
</dbReference>
<comment type="function">
    <text evidence="10">Catalyzes the condensation reaction of fatty acid synthesis by the addition to an acyl acceptor of two carbons from malonyl-ACP. Catalyzes the first condensation reaction which initiates fatty acid synthesis and may therefore play a role in governing the total rate of fatty acid production. Possesses both acetoacetyl-ACP synthase and acetyl transacylase activities. Its substrate specificity determines the biosynthesis of branched-chain and/or straight-chain of fatty acids.</text>
</comment>
<dbReference type="Gene3D" id="3.40.47.10">
    <property type="match status" value="1"/>
</dbReference>
<dbReference type="PANTHER" id="PTHR43091:SF2">
    <property type="entry name" value="BETA-KETOACYL-[ACYL-CARRIER-PROTEIN] SYNTHASE III 2"/>
    <property type="match status" value="1"/>
</dbReference>
<feature type="active site" evidence="10">
    <location>
        <position position="111"/>
    </location>
</feature>
<feature type="region of interest" description="ACP-binding" evidence="10">
    <location>
        <begin position="249"/>
        <end position="253"/>
    </location>
</feature>
<keyword evidence="3 10" id="KW-0444">Lipid biosynthesis</keyword>
<comment type="caution">
    <text evidence="13">The sequence shown here is derived from an EMBL/GenBank/DDBJ whole genome shotgun (WGS) entry which is preliminary data.</text>
</comment>
<accession>A0ABV7CQA5</accession>
<gene>
    <name evidence="10" type="primary">fabH</name>
    <name evidence="13" type="ORF">ACFOEE_19890</name>
</gene>
<dbReference type="CDD" id="cd00830">
    <property type="entry name" value="KAS_III"/>
    <property type="match status" value="1"/>
</dbReference>
<feature type="active site" evidence="10">
    <location>
        <position position="278"/>
    </location>
</feature>
<keyword evidence="2 10" id="KW-0963">Cytoplasm</keyword>
<feature type="active site" evidence="10">
    <location>
        <position position="248"/>
    </location>
</feature>
<comment type="subcellular location">
    <subcellularLocation>
        <location evidence="10">Cytoplasm</location>
    </subcellularLocation>
</comment>
<dbReference type="InterPro" id="IPR004655">
    <property type="entry name" value="FabH"/>
</dbReference>
<dbReference type="EMBL" id="JBHRSD010000047">
    <property type="protein sequence ID" value="MFC3034772.1"/>
    <property type="molecule type" value="Genomic_DNA"/>
</dbReference>
<keyword evidence="4 10" id="KW-0808">Transferase</keyword>